<keyword evidence="2" id="KW-0479">Metal-binding</keyword>
<evidence type="ECO:0000313" key="8">
    <source>
        <dbReference type="EMBL" id="RZB52140.1"/>
    </source>
</evidence>
<keyword evidence="6" id="KW-0496">Mitochondrion</keyword>
<keyword evidence="9" id="KW-1185">Reference proteome</keyword>
<proteinExistence type="predicted"/>
<dbReference type="GO" id="GO:0005763">
    <property type="term" value="C:mitochondrial small ribosomal subunit"/>
    <property type="evidence" value="ECO:0007669"/>
    <property type="project" value="TreeGrafter"/>
</dbReference>
<evidence type="ECO:0000256" key="1">
    <source>
        <dbReference type="ARBA" id="ARBA00004173"/>
    </source>
</evidence>
<evidence type="ECO:0000256" key="2">
    <source>
        <dbReference type="ARBA" id="ARBA00022723"/>
    </source>
</evidence>
<dbReference type="Pfam" id="PF09243">
    <property type="entry name" value="Rsm22"/>
    <property type="match status" value="1"/>
</dbReference>
<dbReference type="InterPro" id="IPR052571">
    <property type="entry name" value="Mt_RNA_Methyltransferase"/>
</dbReference>
<name>A0A445FTA1_GLYSO</name>
<evidence type="ECO:0000256" key="6">
    <source>
        <dbReference type="ARBA" id="ARBA00023128"/>
    </source>
</evidence>
<dbReference type="PANTHER" id="PTHR13184:SF5">
    <property type="entry name" value="METHYLTRANSFERASE-LIKE PROTEIN 17, MITOCHONDRIAL"/>
    <property type="match status" value="1"/>
</dbReference>
<keyword evidence="4" id="KW-0408">Iron</keyword>
<dbReference type="InterPro" id="IPR029063">
    <property type="entry name" value="SAM-dependent_MTases_sf"/>
</dbReference>
<dbReference type="GO" id="GO:0046872">
    <property type="term" value="F:metal ion binding"/>
    <property type="evidence" value="ECO:0007669"/>
    <property type="project" value="UniProtKB-KW"/>
</dbReference>
<gene>
    <name evidence="8" type="ORF">D0Y65_048536</name>
</gene>
<sequence>MSHTTIKSEQNLKSSIRKMNIRIPGFSPSKVLDFGAGTSSSLLALQEVWPKSLEKVNLIEPSQSMQRAGRSLIQGLKNLPLIHSYDNIQSLSKSISKSEREHDLVIAVSLFFQGSNQNFTFVYDSCIQILANFFFHTIFNL</sequence>
<keyword evidence="3" id="KW-0809">Transit peptide</keyword>
<keyword evidence="5" id="KW-0411">Iron-sulfur</keyword>
<dbReference type="GO" id="GO:0006412">
    <property type="term" value="P:translation"/>
    <property type="evidence" value="ECO:0007669"/>
    <property type="project" value="InterPro"/>
</dbReference>
<comment type="function">
    <text evidence="7">Mitochondrial ribosome (mitoribosome) assembly factor. Binds at the interface of the head and body domains of the mitochondrial small ribosomal subunit (mt-SSU), occluding the mRNA channel and preventing compaction of the head domain towards the body. Probable inactive methyltransferase: retains the characteristic folding and ability to bind S-adenosyl-L-methionine, but it probably lost its methyltransferase activity.</text>
</comment>
<comment type="subcellular location">
    <subcellularLocation>
        <location evidence="1">Mitochondrion</location>
    </subcellularLocation>
</comment>
<evidence type="ECO:0000256" key="7">
    <source>
        <dbReference type="ARBA" id="ARBA00045681"/>
    </source>
</evidence>
<dbReference type="PANTHER" id="PTHR13184">
    <property type="entry name" value="37S RIBOSOMAL PROTEIN S22"/>
    <property type="match status" value="1"/>
</dbReference>
<dbReference type="GO" id="GO:0051536">
    <property type="term" value="F:iron-sulfur cluster binding"/>
    <property type="evidence" value="ECO:0007669"/>
    <property type="project" value="UniProtKB-KW"/>
</dbReference>
<dbReference type="SUPFAM" id="SSF53335">
    <property type="entry name" value="S-adenosyl-L-methionine-dependent methyltransferases"/>
    <property type="match status" value="1"/>
</dbReference>
<evidence type="ECO:0000313" key="9">
    <source>
        <dbReference type="Proteomes" id="UP000289340"/>
    </source>
</evidence>
<evidence type="ECO:0000256" key="4">
    <source>
        <dbReference type="ARBA" id="ARBA00023004"/>
    </source>
</evidence>
<protein>
    <recommendedName>
        <fullName evidence="10">Methyltransferase-like protein 17, mitochondrial</fullName>
    </recommendedName>
</protein>
<dbReference type="AlphaFoldDB" id="A0A445FTA1"/>
<dbReference type="Proteomes" id="UP000289340">
    <property type="component" value="Chromosome 18"/>
</dbReference>
<organism evidence="8 9">
    <name type="scientific">Glycine soja</name>
    <name type="common">Wild soybean</name>
    <dbReference type="NCBI Taxonomy" id="3848"/>
    <lineage>
        <taxon>Eukaryota</taxon>
        <taxon>Viridiplantae</taxon>
        <taxon>Streptophyta</taxon>
        <taxon>Embryophyta</taxon>
        <taxon>Tracheophyta</taxon>
        <taxon>Spermatophyta</taxon>
        <taxon>Magnoliopsida</taxon>
        <taxon>eudicotyledons</taxon>
        <taxon>Gunneridae</taxon>
        <taxon>Pentapetalae</taxon>
        <taxon>rosids</taxon>
        <taxon>fabids</taxon>
        <taxon>Fabales</taxon>
        <taxon>Fabaceae</taxon>
        <taxon>Papilionoideae</taxon>
        <taxon>50 kb inversion clade</taxon>
        <taxon>NPAAA clade</taxon>
        <taxon>indigoferoid/millettioid clade</taxon>
        <taxon>Phaseoleae</taxon>
        <taxon>Glycine</taxon>
        <taxon>Glycine subgen. Soja</taxon>
    </lineage>
</organism>
<dbReference type="InterPro" id="IPR015324">
    <property type="entry name" value="Ribosomal_Rsm22-like"/>
</dbReference>
<dbReference type="GO" id="GO:0003735">
    <property type="term" value="F:structural constituent of ribosome"/>
    <property type="evidence" value="ECO:0007669"/>
    <property type="project" value="TreeGrafter"/>
</dbReference>
<dbReference type="GO" id="GO:0008168">
    <property type="term" value="F:methyltransferase activity"/>
    <property type="evidence" value="ECO:0007669"/>
    <property type="project" value="InterPro"/>
</dbReference>
<evidence type="ECO:0008006" key="10">
    <source>
        <dbReference type="Google" id="ProtNLM"/>
    </source>
</evidence>
<evidence type="ECO:0000256" key="5">
    <source>
        <dbReference type="ARBA" id="ARBA00023014"/>
    </source>
</evidence>
<evidence type="ECO:0000256" key="3">
    <source>
        <dbReference type="ARBA" id="ARBA00022946"/>
    </source>
</evidence>
<comment type="caution">
    <text evidence="8">The sequence shown here is derived from an EMBL/GenBank/DDBJ whole genome shotgun (WGS) entry which is preliminary data.</text>
</comment>
<reference evidence="8 9" key="1">
    <citation type="submission" date="2018-09" db="EMBL/GenBank/DDBJ databases">
        <title>A high-quality reference genome of wild soybean provides a powerful tool to mine soybean genomes.</title>
        <authorList>
            <person name="Xie M."/>
            <person name="Chung C.Y.L."/>
            <person name="Li M.-W."/>
            <person name="Wong F.-L."/>
            <person name="Chan T.-F."/>
            <person name="Lam H.-M."/>
        </authorList>
    </citation>
    <scope>NUCLEOTIDE SEQUENCE [LARGE SCALE GENOMIC DNA]</scope>
    <source>
        <strain evidence="9">cv. W05</strain>
        <tissue evidence="8">Hypocotyl of etiolated seedlings</tissue>
    </source>
</reference>
<dbReference type="EMBL" id="QZWG01000018">
    <property type="protein sequence ID" value="RZB52140.1"/>
    <property type="molecule type" value="Genomic_DNA"/>
</dbReference>
<accession>A0A445FTA1</accession>